<protein>
    <submittedName>
        <fullName evidence="1">Uncharacterized protein</fullName>
    </submittedName>
</protein>
<name>A0A9D3XZU2_DREPO</name>
<dbReference type="EMBL" id="JAIWYP010000124">
    <property type="protein sequence ID" value="KAH3689403.1"/>
    <property type="molecule type" value="Genomic_DNA"/>
</dbReference>
<accession>A0A9D3XZU2</accession>
<evidence type="ECO:0000313" key="2">
    <source>
        <dbReference type="Proteomes" id="UP000828390"/>
    </source>
</evidence>
<dbReference type="AlphaFoldDB" id="A0A9D3XZU2"/>
<reference evidence="1" key="1">
    <citation type="journal article" date="2019" name="bioRxiv">
        <title>The Genome of the Zebra Mussel, Dreissena polymorpha: A Resource for Invasive Species Research.</title>
        <authorList>
            <person name="McCartney M.A."/>
            <person name="Auch B."/>
            <person name="Kono T."/>
            <person name="Mallez S."/>
            <person name="Zhang Y."/>
            <person name="Obille A."/>
            <person name="Becker A."/>
            <person name="Abrahante J.E."/>
            <person name="Garbe J."/>
            <person name="Badalamenti J.P."/>
            <person name="Herman A."/>
            <person name="Mangelson H."/>
            <person name="Liachko I."/>
            <person name="Sullivan S."/>
            <person name="Sone E.D."/>
            <person name="Koren S."/>
            <person name="Silverstein K.A.T."/>
            <person name="Beckman K.B."/>
            <person name="Gohl D.M."/>
        </authorList>
    </citation>
    <scope>NUCLEOTIDE SEQUENCE</scope>
    <source>
        <strain evidence="1">Duluth1</strain>
        <tissue evidence="1">Whole animal</tissue>
    </source>
</reference>
<sequence>MTKLHAQHKRMNNSKYWQRLSFEDGQKRSAKFQLKPFHFGITALKYQSTMEFCTEGNACVSRKK</sequence>
<keyword evidence="2" id="KW-1185">Reference proteome</keyword>
<organism evidence="1 2">
    <name type="scientific">Dreissena polymorpha</name>
    <name type="common">Zebra mussel</name>
    <name type="synonym">Mytilus polymorpha</name>
    <dbReference type="NCBI Taxonomy" id="45954"/>
    <lineage>
        <taxon>Eukaryota</taxon>
        <taxon>Metazoa</taxon>
        <taxon>Spiralia</taxon>
        <taxon>Lophotrochozoa</taxon>
        <taxon>Mollusca</taxon>
        <taxon>Bivalvia</taxon>
        <taxon>Autobranchia</taxon>
        <taxon>Heteroconchia</taxon>
        <taxon>Euheterodonta</taxon>
        <taxon>Imparidentia</taxon>
        <taxon>Neoheterodontei</taxon>
        <taxon>Myida</taxon>
        <taxon>Dreissenoidea</taxon>
        <taxon>Dreissenidae</taxon>
        <taxon>Dreissena</taxon>
    </lineage>
</organism>
<evidence type="ECO:0000313" key="1">
    <source>
        <dbReference type="EMBL" id="KAH3689403.1"/>
    </source>
</evidence>
<reference evidence="1" key="2">
    <citation type="submission" date="2020-11" db="EMBL/GenBank/DDBJ databases">
        <authorList>
            <person name="McCartney M.A."/>
            <person name="Auch B."/>
            <person name="Kono T."/>
            <person name="Mallez S."/>
            <person name="Becker A."/>
            <person name="Gohl D.M."/>
            <person name="Silverstein K.A.T."/>
            <person name="Koren S."/>
            <person name="Bechman K.B."/>
            <person name="Herman A."/>
            <person name="Abrahante J.E."/>
            <person name="Garbe J."/>
        </authorList>
    </citation>
    <scope>NUCLEOTIDE SEQUENCE</scope>
    <source>
        <strain evidence="1">Duluth1</strain>
        <tissue evidence="1">Whole animal</tissue>
    </source>
</reference>
<comment type="caution">
    <text evidence="1">The sequence shown here is derived from an EMBL/GenBank/DDBJ whole genome shotgun (WGS) entry which is preliminary data.</text>
</comment>
<dbReference type="Proteomes" id="UP000828390">
    <property type="component" value="Unassembled WGS sequence"/>
</dbReference>
<proteinExistence type="predicted"/>
<gene>
    <name evidence="1" type="ORF">DPMN_191745</name>
</gene>